<accession>A0A5A8EHY8</accession>
<sequence length="329" mass="35906">MAMAAGLRRAGALALRAAPSRLATTAPAAARWASSSSDAPAGSEGNASMEQMAEAAVSAGDWRAFSGGKRVGDAMGEADTLGVRLMMNPADAVGMGERLALPASFAEHTWAPDEDPLHRLGLGFNPSEVRYEGRVAVTRAQREDCRYRMGRLVAPIDSLELPPVAEKWLREILGPRLDWQSGVVQITVRRHASAAENRREAFEQLSAACRRARELEEELGDFVQRSPIVKDWGVGQRRARRARKSNPTRPPFTIHPVARPARPDQGPPVDQLLRMRHARMSGRPFGEDVALSVTATSTASKMLETGAESIADEPVRTKRNKHRGGKRRK</sequence>
<proteinExistence type="predicted"/>
<protein>
    <recommendedName>
        <fullName evidence="8">Ribosomal protein S24/S35 mitochondrial conserved domain-containing protein</fullName>
    </recommendedName>
</protein>
<dbReference type="Proteomes" id="UP000325113">
    <property type="component" value="Unassembled WGS sequence"/>
</dbReference>
<feature type="compositionally biased region" description="Basic residues" evidence="1">
    <location>
        <begin position="237"/>
        <end position="246"/>
    </location>
</feature>
<organism evidence="4 5">
    <name type="scientific">Cafeteria roenbergensis</name>
    <name type="common">Marine flagellate</name>
    <dbReference type="NCBI Taxonomy" id="33653"/>
    <lineage>
        <taxon>Eukaryota</taxon>
        <taxon>Sar</taxon>
        <taxon>Stramenopiles</taxon>
        <taxon>Bigyra</taxon>
        <taxon>Opalozoa</taxon>
        <taxon>Bicosoecida</taxon>
        <taxon>Cafeteriaceae</taxon>
        <taxon>Cafeteria</taxon>
    </lineage>
</organism>
<dbReference type="EMBL" id="VLTM01000004">
    <property type="protein sequence ID" value="KAA0167767.1"/>
    <property type="molecule type" value="Genomic_DNA"/>
</dbReference>
<evidence type="ECO:0000313" key="4">
    <source>
        <dbReference type="EMBL" id="KAA0176884.1"/>
    </source>
</evidence>
<feature type="region of interest" description="Disordered" evidence="1">
    <location>
        <begin position="302"/>
        <end position="329"/>
    </location>
</feature>
<dbReference type="Proteomes" id="UP000323011">
    <property type="component" value="Unassembled WGS sequence"/>
</dbReference>
<dbReference type="Proteomes" id="UP000322899">
    <property type="component" value="Unassembled WGS sequence"/>
</dbReference>
<dbReference type="EMBL" id="VLTN01000021">
    <property type="protein sequence ID" value="KAA0152322.1"/>
    <property type="molecule type" value="Genomic_DNA"/>
</dbReference>
<dbReference type="AlphaFoldDB" id="A0A5A8EHY8"/>
<comment type="caution">
    <text evidence="4">The sequence shown here is derived from an EMBL/GenBank/DDBJ whole genome shotgun (WGS) entry which is preliminary data.</text>
</comment>
<dbReference type="EMBL" id="VLTO01000006">
    <property type="protein sequence ID" value="KAA0176884.1"/>
    <property type="molecule type" value="Genomic_DNA"/>
</dbReference>
<feature type="compositionally biased region" description="Low complexity" evidence="1">
    <location>
        <begin position="27"/>
        <end position="41"/>
    </location>
</feature>
<evidence type="ECO:0000313" key="5">
    <source>
        <dbReference type="Proteomes" id="UP000322899"/>
    </source>
</evidence>
<evidence type="ECO:0000313" key="2">
    <source>
        <dbReference type="EMBL" id="KAA0152322.1"/>
    </source>
</evidence>
<evidence type="ECO:0000313" key="7">
    <source>
        <dbReference type="Proteomes" id="UP000325113"/>
    </source>
</evidence>
<evidence type="ECO:0000256" key="1">
    <source>
        <dbReference type="SAM" id="MobiDB-lite"/>
    </source>
</evidence>
<feature type="region of interest" description="Disordered" evidence="1">
    <location>
        <begin position="235"/>
        <end position="269"/>
    </location>
</feature>
<keyword evidence="6" id="KW-1185">Reference proteome</keyword>
<evidence type="ECO:0000313" key="3">
    <source>
        <dbReference type="EMBL" id="KAA0167767.1"/>
    </source>
</evidence>
<feature type="region of interest" description="Disordered" evidence="1">
    <location>
        <begin position="27"/>
        <end position="53"/>
    </location>
</feature>
<evidence type="ECO:0000313" key="6">
    <source>
        <dbReference type="Proteomes" id="UP000323011"/>
    </source>
</evidence>
<feature type="compositionally biased region" description="Basic residues" evidence="1">
    <location>
        <begin position="317"/>
        <end position="329"/>
    </location>
</feature>
<evidence type="ECO:0008006" key="8">
    <source>
        <dbReference type="Google" id="ProtNLM"/>
    </source>
</evidence>
<gene>
    <name evidence="4" type="ORF">FNF27_01706</name>
    <name evidence="2" type="ORF">FNF29_03888</name>
    <name evidence="3" type="ORF">FNF31_00702</name>
</gene>
<reference evidence="5 6" key="1">
    <citation type="submission" date="2019-07" db="EMBL/GenBank/DDBJ databases">
        <title>Genomes of Cafeteria roenbergensis.</title>
        <authorList>
            <person name="Fischer M.G."/>
            <person name="Hackl T."/>
            <person name="Roman M."/>
        </authorList>
    </citation>
    <scope>NUCLEOTIDE SEQUENCE [LARGE SCALE GENOMIC DNA]</scope>
    <source>
        <strain evidence="2 6">BVI</strain>
        <strain evidence="3 7">Cflag</strain>
        <strain evidence="4 5">E4-10P</strain>
    </source>
</reference>
<name>A0A5A8EHY8_CAFRO</name>